<accession>A0A9P3LCK1</accession>
<dbReference type="AlphaFoldDB" id="A0A9P3LCK1"/>
<keyword evidence="2" id="KW-0812">Transmembrane</keyword>
<evidence type="ECO:0000256" key="3">
    <source>
        <dbReference type="SAM" id="SignalP"/>
    </source>
</evidence>
<feature type="chain" id="PRO_5040505923" evidence="3">
    <location>
        <begin position="23"/>
        <end position="255"/>
    </location>
</feature>
<comment type="caution">
    <text evidence="4">The sequence shown here is derived from an EMBL/GenBank/DDBJ whole genome shotgun (WGS) entry which is preliminary data.</text>
</comment>
<reference evidence="4 5" key="1">
    <citation type="submission" date="2021-08" db="EMBL/GenBank/DDBJ databases">
        <title>Draft Genome Sequence of Phanerochaete sordida strain YK-624.</title>
        <authorList>
            <person name="Mori T."/>
            <person name="Dohra H."/>
            <person name="Suzuki T."/>
            <person name="Kawagishi H."/>
            <person name="Hirai H."/>
        </authorList>
    </citation>
    <scope>NUCLEOTIDE SEQUENCE [LARGE SCALE GENOMIC DNA]</scope>
    <source>
        <strain evidence="4 5">YK-624</strain>
    </source>
</reference>
<protein>
    <submittedName>
        <fullName evidence="4">Uncharacterized protein</fullName>
    </submittedName>
</protein>
<feature type="signal peptide" evidence="3">
    <location>
        <begin position="1"/>
        <end position="22"/>
    </location>
</feature>
<evidence type="ECO:0000313" key="4">
    <source>
        <dbReference type="EMBL" id="GJE89664.1"/>
    </source>
</evidence>
<evidence type="ECO:0000313" key="5">
    <source>
        <dbReference type="Proteomes" id="UP000703269"/>
    </source>
</evidence>
<dbReference type="EMBL" id="BPQB01000013">
    <property type="protein sequence ID" value="GJE89664.1"/>
    <property type="molecule type" value="Genomic_DNA"/>
</dbReference>
<proteinExistence type="predicted"/>
<feature type="transmembrane region" description="Helical" evidence="2">
    <location>
        <begin position="204"/>
        <end position="231"/>
    </location>
</feature>
<evidence type="ECO:0000256" key="2">
    <source>
        <dbReference type="SAM" id="Phobius"/>
    </source>
</evidence>
<gene>
    <name evidence="4" type="ORF">PsYK624_057700</name>
</gene>
<keyword evidence="5" id="KW-1185">Reference proteome</keyword>
<name>A0A9P3LCK1_9APHY</name>
<keyword evidence="2" id="KW-1133">Transmembrane helix</keyword>
<dbReference type="Proteomes" id="UP000703269">
    <property type="component" value="Unassembled WGS sequence"/>
</dbReference>
<sequence>MLLTSPWLYILIQAFFRSFVEANTEIINFEAVNSDDIVANVTLPWEALTARSPERDIVLTAASLDTPLRHVCDTWTSSSSKTPDGSHRGPHSRTSDCPHEVWVLLDLDDPPWQRFRKFTLRISWPASYPADFLIETLTPSQAASLQVKAGVSNQDDGSHSSNSVRSKTLRQYARIRAVSTGVRPPPHTHLGSVAVPFTLLLEPLYLGVLPASVVPVLGLLLPVIVVAGFLVMPRAHAFIAQIAEDVRTESERKQE</sequence>
<keyword evidence="3" id="KW-0732">Signal</keyword>
<evidence type="ECO:0000256" key="1">
    <source>
        <dbReference type="SAM" id="MobiDB-lite"/>
    </source>
</evidence>
<organism evidence="4 5">
    <name type="scientific">Phanerochaete sordida</name>
    <dbReference type="NCBI Taxonomy" id="48140"/>
    <lineage>
        <taxon>Eukaryota</taxon>
        <taxon>Fungi</taxon>
        <taxon>Dikarya</taxon>
        <taxon>Basidiomycota</taxon>
        <taxon>Agaricomycotina</taxon>
        <taxon>Agaricomycetes</taxon>
        <taxon>Polyporales</taxon>
        <taxon>Phanerochaetaceae</taxon>
        <taxon>Phanerochaete</taxon>
    </lineage>
</organism>
<dbReference type="OrthoDB" id="3360032at2759"/>
<feature type="region of interest" description="Disordered" evidence="1">
    <location>
        <begin position="75"/>
        <end position="95"/>
    </location>
</feature>
<keyword evidence="2" id="KW-0472">Membrane</keyword>